<dbReference type="Gene3D" id="3.10.180.10">
    <property type="entry name" value="2,3-Dihydroxybiphenyl 1,2-Dioxygenase, domain 1"/>
    <property type="match status" value="1"/>
</dbReference>
<gene>
    <name evidence="2" type="ORF">VIBNISOn1_850017</name>
</gene>
<dbReference type="EMBL" id="CAOF01000181">
    <property type="protein sequence ID" value="CCO49679.1"/>
    <property type="molecule type" value="Genomic_DNA"/>
</dbReference>
<protein>
    <submittedName>
        <fullName evidence="2">Glyoxalase/Bleomycin resistance protein/Dihydroxybiphenyl dioxygenase</fullName>
    </submittedName>
</protein>
<keyword evidence="2" id="KW-0223">Dioxygenase</keyword>
<sequence>MKLKYTILYVENVEQTLEFYENAFGLKRAMLHEGGDYAELDTGNTTLSFSSLDLMNRLGKGAQRPTKGKPNFEIAFETDDVAGSLQKALDAGAELVQPVEEMPWGQTTSYVHDINGFLIEICSPVSGA</sequence>
<name>A0AAV2VY43_9VIBR</name>
<dbReference type="PANTHER" id="PTHR21366">
    <property type="entry name" value="GLYOXALASE FAMILY PROTEIN"/>
    <property type="match status" value="1"/>
</dbReference>
<dbReference type="InterPro" id="IPR029068">
    <property type="entry name" value="Glyas_Bleomycin-R_OHBP_Dase"/>
</dbReference>
<evidence type="ECO:0000313" key="3">
    <source>
        <dbReference type="Proteomes" id="UP000018211"/>
    </source>
</evidence>
<dbReference type="InterPro" id="IPR050383">
    <property type="entry name" value="GlyoxalaseI/FosfomycinResist"/>
</dbReference>
<dbReference type="PANTHER" id="PTHR21366:SF22">
    <property type="entry name" value="VOC DOMAIN-CONTAINING PROTEIN"/>
    <property type="match status" value="1"/>
</dbReference>
<organism evidence="2 3">
    <name type="scientific">Vibrio nigripulchritudo SOn1</name>
    <dbReference type="NCBI Taxonomy" id="1238450"/>
    <lineage>
        <taxon>Bacteria</taxon>
        <taxon>Pseudomonadati</taxon>
        <taxon>Pseudomonadota</taxon>
        <taxon>Gammaproteobacteria</taxon>
        <taxon>Vibrionales</taxon>
        <taxon>Vibrionaceae</taxon>
        <taxon>Vibrio</taxon>
    </lineage>
</organism>
<feature type="domain" description="VOC" evidence="1">
    <location>
        <begin position="2"/>
        <end position="124"/>
    </location>
</feature>
<dbReference type="InterPro" id="IPR025870">
    <property type="entry name" value="Glyoxalase-like_dom"/>
</dbReference>
<dbReference type="Proteomes" id="UP000018211">
    <property type="component" value="Unassembled WGS sequence"/>
</dbReference>
<accession>A0AAV2VY43</accession>
<dbReference type="RefSeq" id="WP_022613724.1">
    <property type="nucleotide sequence ID" value="NZ_LK391965.1"/>
</dbReference>
<dbReference type="GO" id="GO:0051213">
    <property type="term" value="F:dioxygenase activity"/>
    <property type="evidence" value="ECO:0007669"/>
    <property type="project" value="UniProtKB-KW"/>
</dbReference>
<dbReference type="AlphaFoldDB" id="A0AAV2VY43"/>
<reference evidence="2 3" key="1">
    <citation type="journal article" date="2013" name="ISME J.">
        <title>Comparative genomics of pathogenic lineages of Vibrio nigripulchritudo identifies virulence-associated traits.</title>
        <authorList>
            <person name="Goudenege D."/>
            <person name="Labreuche Y."/>
            <person name="Krin E."/>
            <person name="Ansquer D."/>
            <person name="Mangenot S."/>
            <person name="Calteau A."/>
            <person name="Medigue C."/>
            <person name="Mazel D."/>
            <person name="Polz M.F."/>
            <person name="Le Roux F."/>
        </authorList>
    </citation>
    <scope>NUCLEOTIDE SEQUENCE [LARGE SCALE GENOMIC DNA]</scope>
    <source>
        <strain evidence="2 3">SOn1</strain>
    </source>
</reference>
<evidence type="ECO:0000259" key="1">
    <source>
        <dbReference type="PROSITE" id="PS51819"/>
    </source>
</evidence>
<dbReference type="Pfam" id="PF12681">
    <property type="entry name" value="Glyoxalase_2"/>
    <property type="match status" value="1"/>
</dbReference>
<dbReference type="CDD" id="cd07264">
    <property type="entry name" value="VOC_like"/>
    <property type="match status" value="1"/>
</dbReference>
<comment type="caution">
    <text evidence="2">The sequence shown here is derived from an EMBL/GenBank/DDBJ whole genome shotgun (WGS) entry which is preliminary data.</text>
</comment>
<dbReference type="InterPro" id="IPR037523">
    <property type="entry name" value="VOC_core"/>
</dbReference>
<keyword evidence="2" id="KW-0560">Oxidoreductase</keyword>
<dbReference type="PROSITE" id="PS51819">
    <property type="entry name" value="VOC"/>
    <property type="match status" value="1"/>
</dbReference>
<evidence type="ECO:0000313" key="2">
    <source>
        <dbReference type="EMBL" id="CCO49679.1"/>
    </source>
</evidence>
<dbReference type="SUPFAM" id="SSF54593">
    <property type="entry name" value="Glyoxalase/Bleomycin resistance protein/Dihydroxybiphenyl dioxygenase"/>
    <property type="match status" value="1"/>
</dbReference>
<proteinExistence type="predicted"/>